<dbReference type="InterPro" id="IPR019734">
    <property type="entry name" value="TPR_rpt"/>
</dbReference>
<evidence type="ECO:0000313" key="3">
    <source>
        <dbReference type="Proteomes" id="UP000007488"/>
    </source>
</evidence>
<dbReference type="Gene3D" id="1.25.40.10">
    <property type="entry name" value="Tetratricopeptide repeat domain"/>
    <property type="match status" value="3"/>
</dbReference>
<dbReference type="HOGENOM" id="CLU_003728_2_2_9"/>
<sequence>MTMMIESLIANLQRKALVTKPFLSGKMEEYRWLLTGRKKSVYQNVLGKMKEGTEELSLLEIKVLIENDAWAEAYQHLSRKVMIGQNGHRLANQNEVWPLLAKCCYELGKLGEALENIECALTRDRPTADLWNIKANIHFERDEEGEAIECLNKAIRAFPQHIEANLRLGSLYFTKGDYQEAYHCFCGCCRIRPFDSYCWEMKAETLLKLNHIDYAGKCFAKAIRCGGSIELLARNSYCLAQSGKVNKAIRLYRKVLKYEPHNYDVLCNLAGILSNHNKIEEAYSLLKKAYLLNNHDYIMLNNLGFILYHMGRFRKAIDYYRSALNMSPDDQTILYNLSVCLVKRAMWDEAIVHLNKILDVNPNNGGAWMLLGNVYDNMEKHSIAVDCYNASYGLA</sequence>
<dbReference type="PROSITE" id="PS50005">
    <property type="entry name" value="TPR"/>
    <property type="match status" value="5"/>
</dbReference>
<dbReference type="OrthoDB" id="1791432at2"/>
<dbReference type="GO" id="GO:0016567">
    <property type="term" value="P:protein ubiquitination"/>
    <property type="evidence" value="ECO:0007669"/>
    <property type="project" value="TreeGrafter"/>
</dbReference>
<reference evidence="2 3" key="1">
    <citation type="journal article" date="2011" name="Stand. Genomic Sci.">
        <title>Complete genome sequence of Syntrophobotulus glycolicus type strain (FlGlyR).</title>
        <authorList>
            <person name="Han C."/>
            <person name="Mwirichia R."/>
            <person name="Chertkov O."/>
            <person name="Held B."/>
            <person name="Lapidus A."/>
            <person name="Nolan M."/>
            <person name="Lucas S."/>
            <person name="Hammon N."/>
            <person name="Deshpande S."/>
            <person name="Cheng J.F."/>
            <person name="Tapia R."/>
            <person name="Goodwin L."/>
            <person name="Pitluck S."/>
            <person name="Huntemann M."/>
            <person name="Liolios K."/>
            <person name="Ivanova N."/>
            <person name="Pagani I."/>
            <person name="Mavromatis K."/>
            <person name="Ovchinikova G."/>
            <person name="Pati A."/>
            <person name="Chen A."/>
            <person name="Palaniappan K."/>
            <person name="Land M."/>
            <person name="Hauser L."/>
            <person name="Brambilla E.M."/>
            <person name="Rohde M."/>
            <person name="Spring S."/>
            <person name="Sikorski J."/>
            <person name="Goker M."/>
            <person name="Woyke T."/>
            <person name="Bristow J."/>
            <person name="Eisen J.A."/>
            <person name="Markowitz V."/>
            <person name="Hugenholtz P."/>
            <person name="Kyrpides N.C."/>
            <person name="Klenk H.P."/>
            <person name="Detter J.C."/>
        </authorList>
    </citation>
    <scope>NUCLEOTIDE SEQUENCE [LARGE SCALE GENOMIC DNA]</scope>
    <source>
        <strain evidence="3">DSM 8271 / FlGlyR</strain>
    </source>
</reference>
<evidence type="ECO:0000313" key="2">
    <source>
        <dbReference type="EMBL" id="ADY56359.1"/>
    </source>
</evidence>
<dbReference type="EMBL" id="CP002547">
    <property type="protein sequence ID" value="ADY56359.1"/>
    <property type="molecule type" value="Genomic_DNA"/>
</dbReference>
<keyword evidence="1" id="KW-0802">TPR repeat</keyword>
<dbReference type="GO" id="GO:0031145">
    <property type="term" value="P:anaphase-promoting complex-dependent catabolic process"/>
    <property type="evidence" value="ECO:0007669"/>
    <property type="project" value="TreeGrafter"/>
</dbReference>
<dbReference type="InterPro" id="IPR011990">
    <property type="entry name" value="TPR-like_helical_dom_sf"/>
</dbReference>
<protein>
    <submittedName>
        <fullName evidence="2">Tetratricopeptide TPR_1 repeat-containing protein</fullName>
    </submittedName>
</protein>
<dbReference type="PANTHER" id="PTHR12558:SF45">
    <property type="entry name" value="CHROMOSOME UNDETERMINED SCAFFOLD_12, WHOLE GENOME SHOTGUN SEQUENCE"/>
    <property type="match status" value="1"/>
</dbReference>
<dbReference type="SUPFAM" id="SSF48452">
    <property type="entry name" value="TPR-like"/>
    <property type="match status" value="1"/>
</dbReference>
<feature type="repeat" description="TPR" evidence="1">
    <location>
        <begin position="162"/>
        <end position="195"/>
    </location>
</feature>
<dbReference type="KEGG" id="sgy:Sgly_2066"/>
<dbReference type="Pfam" id="PF13432">
    <property type="entry name" value="TPR_16"/>
    <property type="match status" value="1"/>
</dbReference>
<organism evidence="2 3">
    <name type="scientific">Syntrophobotulus glycolicus (strain DSM 8271 / FlGlyR)</name>
    <dbReference type="NCBI Taxonomy" id="645991"/>
    <lineage>
        <taxon>Bacteria</taxon>
        <taxon>Bacillati</taxon>
        <taxon>Bacillota</taxon>
        <taxon>Clostridia</taxon>
        <taxon>Eubacteriales</taxon>
        <taxon>Desulfitobacteriaceae</taxon>
        <taxon>Syntrophobotulus</taxon>
    </lineage>
</organism>
<feature type="repeat" description="TPR" evidence="1">
    <location>
        <begin position="229"/>
        <end position="262"/>
    </location>
</feature>
<name>F0T215_SYNGF</name>
<dbReference type="GO" id="GO:0051301">
    <property type="term" value="P:cell division"/>
    <property type="evidence" value="ECO:0007669"/>
    <property type="project" value="TreeGrafter"/>
</dbReference>
<dbReference type="eggNOG" id="COG0457">
    <property type="taxonomic scope" value="Bacteria"/>
</dbReference>
<feature type="repeat" description="TPR" evidence="1">
    <location>
        <begin position="128"/>
        <end position="161"/>
    </location>
</feature>
<gene>
    <name evidence="2" type="ordered locus">Sgly_2066</name>
</gene>
<dbReference type="SMART" id="SM00028">
    <property type="entry name" value="TPR"/>
    <property type="match status" value="7"/>
</dbReference>
<dbReference type="Proteomes" id="UP000007488">
    <property type="component" value="Chromosome"/>
</dbReference>
<reference evidence="3" key="2">
    <citation type="submission" date="2011-02" db="EMBL/GenBank/DDBJ databases">
        <title>The complete genome of Syntrophobotulus glycolicus DSM 8271.</title>
        <authorList>
            <person name="Lucas S."/>
            <person name="Copeland A."/>
            <person name="Lapidus A."/>
            <person name="Bruce D."/>
            <person name="Goodwin L."/>
            <person name="Pitluck S."/>
            <person name="Kyrpides N."/>
            <person name="Mavromatis K."/>
            <person name="Pagani I."/>
            <person name="Ivanova N."/>
            <person name="Mikhailova N."/>
            <person name="Chertkov O."/>
            <person name="Held B."/>
            <person name="Detter J.C."/>
            <person name="Tapia R."/>
            <person name="Han C."/>
            <person name="Land M."/>
            <person name="Hauser L."/>
            <person name="Markowitz V."/>
            <person name="Cheng J.-F."/>
            <person name="Hugenholtz P."/>
            <person name="Woyke T."/>
            <person name="Wu D."/>
            <person name="Spring S."/>
            <person name="Schroeder M."/>
            <person name="Brambilla E."/>
            <person name="Klenk H.-P."/>
            <person name="Eisen J.A."/>
        </authorList>
    </citation>
    <scope>NUCLEOTIDE SEQUENCE [LARGE SCALE GENOMIC DNA]</scope>
    <source>
        <strain evidence="3">DSM 8271 / FlGlyR</strain>
    </source>
</reference>
<dbReference type="PANTHER" id="PTHR12558">
    <property type="entry name" value="CELL DIVISION CYCLE 16,23,27"/>
    <property type="match status" value="1"/>
</dbReference>
<accession>F0T215</accession>
<proteinExistence type="predicted"/>
<dbReference type="Pfam" id="PF14559">
    <property type="entry name" value="TPR_19"/>
    <property type="match status" value="2"/>
</dbReference>
<evidence type="ECO:0000256" key="1">
    <source>
        <dbReference type="PROSITE-ProRule" id="PRU00339"/>
    </source>
</evidence>
<feature type="repeat" description="TPR" evidence="1">
    <location>
        <begin position="331"/>
        <end position="364"/>
    </location>
</feature>
<keyword evidence="3" id="KW-1185">Reference proteome</keyword>
<dbReference type="STRING" id="645991.Sgly_2066"/>
<feature type="repeat" description="TPR" evidence="1">
    <location>
        <begin position="297"/>
        <end position="330"/>
    </location>
</feature>
<dbReference type="PROSITE" id="PS50293">
    <property type="entry name" value="TPR_REGION"/>
    <property type="match status" value="1"/>
</dbReference>
<dbReference type="AlphaFoldDB" id="F0T215"/>